<comment type="catalytic activity">
    <reaction evidence="4">
        <text>(6R)-5,10-methylene-5,6,7,8-tetrahydrofolate + glycine + H2O = (6S)-5,6,7,8-tetrahydrofolate + L-serine</text>
        <dbReference type="Rhea" id="RHEA:15481"/>
        <dbReference type="ChEBI" id="CHEBI:15377"/>
        <dbReference type="ChEBI" id="CHEBI:15636"/>
        <dbReference type="ChEBI" id="CHEBI:33384"/>
        <dbReference type="ChEBI" id="CHEBI:57305"/>
        <dbReference type="ChEBI" id="CHEBI:57453"/>
        <dbReference type="EC" id="2.1.2.1"/>
    </reaction>
</comment>
<dbReference type="InterPro" id="IPR049943">
    <property type="entry name" value="Ser_HO-MeTrfase-like"/>
</dbReference>
<accession>E8N501</accession>
<keyword evidence="8" id="KW-1185">Reference proteome</keyword>
<dbReference type="Proteomes" id="UP000008922">
    <property type="component" value="Chromosome"/>
</dbReference>
<comment type="subunit">
    <text evidence="4">Homodimer.</text>
</comment>
<evidence type="ECO:0000256" key="4">
    <source>
        <dbReference type="HAMAP-Rule" id="MF_00051"/>
    </source>
</evidence>
<dbReference type="GO" id="GO:0004047">
    <property type="term" value="F:aminomethyltransferase activity"/>
    <property type="evidence" value="ECO:0007669"/>
    <property type="project" value="InterPro"/>
</dbReference>
<keyword evidence="3 4" id="KW-0663">Pyridoxal phosphate</keyword>
<dbReference type="KEGG" id="atm:ANT_14870"/>
<keyword evidence="4" id="KW-0554">One-carbon metabolism</keyword>
<dbReference type="AlphaFoldDB" id="E8N501"/>
<dbReference type="GO" id="GO:0004372">
    <property type="term" value="F:glycine hydroxymethyltransferase activity"/>
    <property type="evidence" value="ECO:0007669"/>
    <property type="project" value="UniProtKB-UniRule"/>
</dbReference>
<dbReference type="InterPro" id="IPR015424">
    <property type="entry name" value="PyrdxlP-dep_Trfase"/>
</dbReference>
<dbReference type="Gene3D" id="3.90.1150.10">
    <property type="entry name" value="Aspartate Aminotransferase, domain 1"/>
    <property type="match status" value="1"/>
</dbReference>
<comment type="cofactor">
    <cofactor evidence="1 4">
        <name>pyridoxal 5'-phosphate</name>
        <dbReference type="ChEBI" id="CHEBI:597326"/>
    </cofactor>
</comment>
<feature type="domain" description="Serine hydroxymethyltransferase-like" evidence="5">
    <location>
        <begin position="21"/>
        <end position="78"/>
    </location>
</feature>
<feature type="site" description="Plays an important role in substrate specificity" evidence="4">
    <location>
        <position position="274"/>
    </location>
</feature>
<evidence type="ECO:0000313" key="8">
    <source>
        <dbReference type="Proteomes" id="UP000008922"/>
    </source>
</evidence>
<dbReference type="GO" id="GO:0005829">
    <property type="term" value="C:cytosol"/>
    <property type="evidence" value="ECO:0007669"/>
    <property type="project" value="TreeGrafter"/>
</dbReference>
<dbReference type="UniPathway" id="UPA00288">
    <property type="reaction ID" value="UER01023"/>
</dbReference>
<keyword evidence="4 7" id="KW-0808">Transferase</keyword>
<dbReference type="InterPro" id="IPR006222">
    <property type="entry name" value="GCVT_N"/>
</dbReference>
<dbReference type="CDD" id="cd00378">
    <property type="entry name" value="SHMT"/>
    <property type="match status" value="1"/>
</dbReference>
<dbReference type="HOGENOM" id="CLU_290304_0_0_0"/>
<evidence type="ECO:0000256" key="2">
    <source>
        <dbReference type="ARBA" id="ARBA00006376"/>
    </source>
</evidence>
<comment type="subcellular location">
    <subcellularLocation>
        <location evidence="4">Cytoplasm</location>
    </subcellularLocation>
</comment>
<dbReference type="GO" id="GO:0030170">
    <property type="term" value="F:pyridoxal phosphate binding"/>
    <property type="evidence" value="ECO:0007669"/>
    <property type="project" value="UniProtKB-UniRule"/>
</dbReference>
<dbReference type="EC" id="2.1.2.1" evidence="4"/>
<evidence type="ECO:0000313" key="7">
    <source>
        <dbReference type="EMBL" id="BAJ63515.1"/>
    </source>
</evidence>
<keyword evidence="4" id="KW-0028">Amino-acid biosynthesis</keyword>
<evidence type="ECO:0000256" key="1">
    <source>
        <dbReference type="ARBA" id="ARBA00001933"/>
    </source>
</evidence>
<comment type="pathway">
    <text evidence="4">One-carbon metabolism; tetrahydrofolate interconversion.</text>
</comment>
<dbReference type="eggNOG" id="COG0112">
    <property type="taxonomic scope" value="Bacteria"/>
</dbReference>
<evidence type="ECO:0000256" key="3">
    <source>
        <dbReference type="ARBA" id="ARBA00022898"/>
    </source>
</evidence>
<reference evidence="7 8" key="1">
    <citation type="submission" date="2010-12" db="EMBL/GenBank/DDBJ databases">
        <title>Whole genome sequence of Anaerolinea thermophila UNI-1.</title>
        <authorList>
            <person name="Narita-Yamada S."/>
            <person name="Kishi E."/>
            <person name="Watanabe Y."/>
            <person name="Takasaki K."/>
            <person name="Ankai A."/>
            <person name="Oguchi A."/>
            <person name="Fukui S."/>
            <person name="Takahashi M."/>
            <person name="Yashiro I."/>
            <person name="Hosoyama A."/>
            <person name="Sekiguchi Y."/>
            <person name="Hanada S."/>
            <person name="Fujita N."/>
        </authorList>
    </citation>
    <scope>NUCLEOTIDE SEQUENCE [LARGE SCALE GENOMIC DNA]</scope>
    <source>
        <strain evidence="8">DSM 14523 / JCM 11388 / NBRC 100420 / UNI-1</strain>
    </source>
</reference>
<dbReference type="InterPro" id="IPR027266">
    <property type="entry name" value="TrmE/GcvT-like"/>
</dbReference>
<comment type="similarity">
    <text evidence="2 4">Belongs to the SHMT family.</text>
</comment>
<dbReference type="SUPFAM" id="SSF53383">
    <property type="entry name" value="PLP-dependent transferases"/>
    <property type="match status" value="1"/>
</dbReference>
<feature type="domain" description="Serine hydroxymethyltransferase-like" evidence="5">
    <location>
        <begin position="97"/>
        <end position="435"/>
    </location>
</feature>
<evidence type="ECO:0000259" key="5">
    <source>
        <dbReference type="Pfam" id="PF00464"/>
    </source>
</evidence>
<organism evidence="7 8">
    <name type="scientific">Anaerolinea thermophila (strain DSM 14523 / JCM 11388 / NBRC 100420 / UNI-1)</name>
    <dbReference type="NCBI Taxonomy" id="926569"/>
    <lineage>
        <taxon>Bacteria</taxon>
        <taxon>Bacillati</taxon>
        <taxon>Chloroflexota</taxon>
        <taxon>Anaerolineae</taxon>
        <taxon>Anaerolineales</taxon>
        <taxon>Anaerolineaceae</taxon>
        <taxon>Anaerolinea</taxon>
    </lineage>
</organism>
<proteinExistence type="inferred from homology"/>
<feature type="modified residue" description="N6-(pyridoxal phosphate)lysine" evidence="4">
    <location>
        <position position="275"/>
    </location>
</feature>
<dbReference type="GO" id="GO:0005960">
    <property type="term" value="C:glycine cleavage complex"/>
    <property type="evidence" value="ECO:0007669"/>
    <property type="project" value="InterPro"/>
</dbReference>
<dbReference type="STRING" id="926569.ANT_14870"/>
<feature type="binding site" evidence="4">
    <location>
        <position position="166"/>
    </location>
    <ligand>
        <name>(6S)-5,6,7,8-tetrahydrofolate</name>
        <dbReference type="ChEBI" id="CHEBI:57453"/>
    </ligand>
</feature>
<dbReference type="UniPathway" id="UPA00193"/>
<evidence type="ECO:0000259" key="6">
    <source>
        <dbReference type="Pfam" id="PF01571"/>
    </source>
</evidence>
<comment type="function">
    <text evidence="4">Catalyzes the reversible interconversion of serine and glycine with tetrahydrofolate (THF) serving as the one-carbon carrier. This reaction serves as the major source of one-carbon groups required for the biosynthesis of purines, thymidylate, methionine, and other important biomolecules. Also exhibits THF-independent aldolase activity toward beta-hydroxyamino acids, producing glycine and aldehydes, via a retro-aldol mechanism.</text>
</comment>
<dbReference type="InterPro" id="IPR015422">
    <property type="entry name" value="PyrdxlP-dep_Trfase_small"/>
</dbReference>
<dbReference type="Pfam" id="PF01571">
    <property type="entry name" value="GCV_T"/>
    <property type="match status" value="1"/>
</dbReference>
<dbReference type="EMBL" id="AP012029">
    <property type="protein sequence ID" value="BAJ63515.1"/>
    <property type="molecule type" value="Genomic_DNA"/>
</dbReference>
<dbReference type="HAMAP" id="MF_00051">
    <property type="entry name" value="SHMT"/>
    <property type="match status" value="1"/>
</dbReference>
<dbReference type="SUPFAM" id="SSF103025">
    <property type="entry name" value="Folate-binding domain"/>
    <property type="match status" value="1"/>
</dbReference>
<dbReference type="Gene3D" id="3.40.640.10">
    <property type="entry name" value="Type I PLP-dependent aspartate aminotransferase-like (Major domain)"/>
    <property type="match status" value="1"/>
</dbReference>
<keyword evidence="4" id="KW-0963">Cytoplasm</keyword>
<dbReference type="NCBIfam" id="TIGR00528">
    <property type="entry name" value="gcvT"/>
    <property type="match status" value="1"/>
</dbReference>
<feature type="domain" description="GCVT N-terminal" evidence="6">
    <location>
        <begin position="654"/>
        <end position="936"/>
    </location>
</feature>
<protein>
    <recommendedName>
        <fullName evidence="4">Serine hydroxymethyltransferase</fullName>
        <shortName evidence="4">SHMT</shortName>
        <shortName evidence="4">Serine methylase</shortName>
        <ecNumber evidence="4">2.1.2.1</ecNumber>
    </recommendedName>
</protein>
<dbReference type="Pfam" id="PF00464">
    <property type="entry name" value="SHMT"/>
    <property type="match status" value="2"/>
</dbReference>
<dbReference type="InterPro" id="IPR006223">
    <property type="entry name" value="GcvT"/>
</dbReference>
<dbReference type="InParanoid" id="E8N501"/>
<dbReference type="GO" id="GO:0006546">
    <property type="term" value="P:glycine catabolic process"/>
    <property type="evidence" value="ECO:0007669"/>
    <property type="project" value="InterPro"/>
</dbReference>
<dbReference type="NCBIfam" id="NF000586">
    <property type="entry name" value="PRK00011.1"/>
    <property type="match status" value="1"/>
</dbReference>
<dbReference type="InterPro" id="IPR001085">
    <property type="entry name" value="Ser_HO-MeTrfase"/>
</dbReference>
<sequence>MEPENTKEQTMSDFLFRGKLVDVDPDLNELIDIEAERQVRKLILIPSESTAPQAVREALGSVFQNLYAEGYPDESMLGLPEEEILNYPQRLAEYRRYSDARYYKGVEYVDIVEALARRRCAELFATPATPAEKIFVNVQPLSGAPANNAVYTAFLNPGDTIMGMNLLHGGHLTHGSSVNRSGKWFNAVHYTVDPQTEQIDYDAVLQLAQEHKPKIIIAGYSSYPWVPDWKKFREIADAVGAILLADVSHIAGLIAAQVVPSPVGIAHVVTFTTHKTLCGPRGACILTTDSATAKKIDRAVFPGEQGGPHVHAIAALAVALKIAQTDSFRQLQSQIVKNCQALTQRLRERGLRIPFGGSDTHLGNIDCKSIVGEDGTPLSGDMAARILDIAGIVLNRNTIPGDTSALRASGIRFGTPWMTQRGLKEADMVEVADIIADILFATKPYSIETRQGMAQRAKVDFEVFENARLRVRALAEKAGTDLTPGKHGYPHFFYADDQPEHATDKATLEIQGKAVHSFVNYVFSSNTERLSPGQGQKSSLWTPQGTVEGNLYWVEGNVYRFTFAREKFGLVATWLRDLSDGYVAFDADVTRRLPGPILVTEVPVYEAQLVDTPAVEEAKPYFIGSFATSAKPALPDFVWEEKESQELKRTPLNAVHKQMGAKMVPFAGWEMPVQYTSVAEEHLATRKAAGLFDVSHMGVYQVEGPQACAFLDSVCGNDIAALEVGESCYTHFLDPEANVIDDTLVYRRGEEKYLVVVNASNDDKDWAWLNAVLQGTVKVDREKPWVRAFGQGARLRNLRDPKEGKDMRIDIALQGPRSRDILLALGCSPEDRKRIMALKRTELCEATVGGFDLVVSRTGYTGEKMAFELFVHPDQAVDLWNALLKAGEPMGLKACGLGARDSLRTEAGLPLYGHEMGGQLNLGVAEAGFGSYVKLYKPWFIGRNAYIEREKQRKGVVVRFRFNEKGVRLAHLGDPVVDQKGRVIGTVTSCSIDSEGYLTGQAFLELKSAVEGTPIWIYQSAPKAAGKAPAELTIGDRVTLPTPAVVISRFPKLG</sequence>
<gene>
    <name evidence="4" type="primary">glyA</name>
    <name evidence="7" type="synonym">glyA/gcvT</name>
    <name evidence="7" type="ordered locus">ANT_14870</name>
</gene>
<comment type="pathway">
    <text evidence="4">Amino-acid biosynthesis; glycine biosynthesis; glycine from L-serine: step 1/1.</text>
</comment>
<dbReference type="PANTHER" id="PTHR11680:SF35">
    <property type="entry name" value="SERINE HYDROXYMETHYLTRANSFERASE 1"/>
    <property type="match status" value="1"/>
</dbReference>
<name>E8N501_ANATU</name>
<dbReference type="GO" id="GO:0019264">
    <property type="term" value="P:glycine biosynthetic process from serine"/>
    <property type="evidence" value="ECO:0007669"/>
    <property type="project" value="UniProtKB-UniRule"/>
</dbReference>
<dbReference type="Gene3D" id="3.30.1360.120">
    <property type="entry name" value="Probable tRNA modification gtpase trme, domain 1"/>
    <property type="match status" value="1"/>
</dbReference>
<comment type="caution">
    <text evidence="4">Lacks conserved residue(s) required for the propagation of feature annotation.</text>
</comment>
<dbReference type="InterPro" id="IPR039429">
    <property type="entry name" value="SHMT-like_dom"/>
</dbReference>
<dbReference type="GO" id="GO:0035999">
    <property type="term" value="P:tetrahydrofolate interconversion"/>
    <property type="evidence" value="ECO:0007669"/>
    <property type="project" value="UniProtKB-UniRule"/>
</dbReference>
<dbReference type="InterPro" id="IPR015421">
    <property type="entry name" value="PyrdxlP-dep_Trfase_major"/>
</dbReference>
<feature type="binding site" evidence="4">
    <location>
        <begin position="170"/>
        <end position="172"/>
    </location>
    <ligand>
        <name>(6S)-5,6,7,8-tetrahydrofolate</name>
        <dbReference type="ChEBI" id="CHEBI:57453"/>
    </ligand>
</feature>
<dbReference type="PANTHER" id="PTHR11680">
    <property type="entry name" value="SERINE HYDROXYMETHYLTRANSFERASE"/>
    <property type="match status" value="1"/>
</dbReference>
<dbReference type="eggNOG" id="COG0404">
    <property type="taxonomic scope" value="Bacteria"/>
</dbReference>